<dbReference type="EMBL" id="JBEXPZ010000005">
    <property type="protein sequence ID" value="MET9843972.1"/>
    <property type="molecule type" value="Genomic_DNA"/>
</dbReference>
<name>A0ABV2UR13_9ACTN</name>
<evidence type="ECO:0000313" key="2">
    <source>
        <dbReference type="EMBL" id="MET9843972.1"/>
    </source>
</evidence>
<evidence type="ECO:0000313" key="3">
    <source>
        <dbReference type="Proteomes" id="UP001550210"/>
    </source>
</evidence>
<accession>A0ABV2UR13</accession>
<organism evidence="2 3">
    <name type="scientific">Streptomyces ossamyceticus</name>
    <dbReference type="NCBI Taxonomy" id="249581"/>
    <lineage>
        <taxon>Bacteria</taxon>
        <taxon>Bacillati</taxon>
        <taxon>Actinomycetota</taxon>
        <taxon>Actinomycetes</taxon>
        <taxon>Kitasatosporales</taxon>
        <taxon>Streptomycetaceae</taxon>
        <taxon>Streptomyces</taxon>
    </lineage>
</organism>
<keyword evidence="3" id="KW-1185">Reference proteome</keyword>
<feature type="compositionally biased region" description="Gly residues" evidence="1">
    <location>
        <begin position="13"/>
        <end position="67"/>
    </location>
</feature>
<feature type="compositionally biased region" description="Basic and acidic residues" evidence="1">
    <location>
        <begin position="86"/>
        <end position="100"/>
    </location>
</feature>
<proteinExistence type="predicted"/>
<feature type="compositionally biased region" description="Pro residues" evidence="1">
    <location>
        <begin position="1"/>
        <end position="10"/>
    </location>
</feature>
<protein>
    <submittedName>
        <fullName evidence="2">Uncharacterized protein</fullName>
    </submittedName>
</protein>
<sequence length="127" mass="11530">MAAFSTPPPVRTVGGGASGTGGGTAGPECGAAGGEVGGVGDGEAGGAASGEAAGAGDGEAGGAGDGSGDSARSLGVESAAEDETTADTRRHGHDAGRAGEAESPLASAARPLTLRGADGEWNSGGGH</sequence>
<feature type="region of interest" description="Disordered" evidence="1">
    <location>
        <begin position="1"/>
        <end position="127"/>
    </location>
</feature>
<dbReference type="Proteomes" id="UP001550210">
    <property type="component" value="Unassembled WGS sequence"/>
</dbReference>
<evidence type="ECO:0000256" key="1">
    <source>
        <dbReference type="SAM" id="MobiDB-lite"/>
    </source>
</evidence>
<reference evidence="2 3" key="1">
    <citation type="submission" date="2024-06" db="EMBL/GenBank/DDBJ databases">
        <title>The Natural Products Discovery Center: Release of the First 8490 Sequenced Strains for Exploring Actinobacteria Biosynthetic Diversity.</title>
        <authorList>
            <person name="Kalkreuter E."/>
            <person name="Kautsar S.A."/>
            <person name="Yang D."/>
            <person name="Bader C.D."/>
            <person name="Teijaro C.N."/>
            <person name="Fluegel L."/>
            <person name="Davis C.M."/>
            <person name="Simpson J.R."/>
            <person name="Lauterbach L."/>
            <person name="Steele A.D."/>
            <person name="Gui C."/>
            <person name="Meng S."/>
            <person name="Li G."/>
            <person name="Viehrig K."/>
            <person name="Ye F."/>
            <person name="Su P."/>
            <person name="Kiefer A.F."/>
            <person name="Nichols A."/>
            <person name="Cepeda A.J."/>
            <person name="Yan W."/>
            <person name="Fan B."/>
            <person name="Jiang Y."/>
            <person name="Adhikari A."/>
            <person name="Zheng C.-J."/>
            <person name="Schuster L."/>
            <person name="Cowan T.M."/>
            <person name="Smanski M.J."/>
            <person name="Chevrette M.G."/>
            <person name="De Carvalho L.P.S."/>
            <person name="Shen B."/>
        </authorList>
    </citation>
    <scope>NUCLEOTIDE SEQUENCE [LARGE SCALE GENOMIC DNA]</scope>
    <source>
        <strain evidence="2 3">NPDC006434</strain>
    </source>
</reference>
<gene>
    <name evidence="2" type="ORF">ABZZ21_05195</name>
</gene>
<dbReference type="RefSeq" id="WP_355392706.1">
    <property type="nucleotide sequence ID" value="NZ_JBEXPZ010000005.1"/>
</dbReference>
<comment type="caution">
    <text evidence="2">The sequence shown here is derived from an EMBL/GenBank/DDBJ whole genome shotgun (WGS) entry which is preliminary data.</text>
</comment>